<evidence type="ECO:0000313" key="2">
    <source>
        <dbReference type="Proteomes" id="UP000298663"/>
    </source>
</evidence>
<reference evidence="1 2" key="2">
    <citation type="journal article" date="2019" name="G3 (Bethesda)">
        <title>Hybrid Assembly of the Genome of the Entomopathogenic Nematode Steinernema carpocapsae Identifies the X-Chromosome.</title>
        <authorList>
            <person name="Serra L."/>
            <person name="Macchietto M."/>
            <person name="Macias-Munoz A."/>
            <person name="McGill C.J."/>
            <person name="Rodriguez I.M."/>
            <person name="Rodriguez B."/>
            <person name="Murad R."/>
            <person name="Mortazavi A."/>
        </authorList>
    </citation>
    <scope>NUCLEOTIDE SEQUENCE [LARGE SCALE GENOMIC DNA]</scope>
    <source>
        <strain evidence="1 2">ALL</strain>
    </source>
</reference>
<proteinExistence type="predicted"/>
<comment type="caution">
    <text evidence="1">The sequence shown here is derived from an EMBL/GenBank/DDBJ whole genome shotgun (WGS) entry which is preliminary data.</text>
</comment>
<dbReference type="EMBL" id="AZBU02000001">
    <property type="protein sequence ID" value="TMS36500.1"/>
    <property type="molecule type" value="Genomic_DNA"/>
</dbReference>
<accession>A0A4U8UT42</accession>
<dbReference type="Proteomes" id="UP000298663">
    <property type="component" value="Unassembled WGS sequence"/>
</dbReference>
<gene>
    <name evidence="1" type="ORF">L596_003650</name>
</gene>
<dbReference type="AlphaFoldDB" id="A0A4U8UT42"/>
<name>A0A4U8UT42_STECR</name>
<evidence type="ECO:0000313" key="1">
    <source>
        <dbReference type="EMBL" id="TMS36500.1"/>
    </source>
</evidence>
<reference evidence="1 2" key="1">
    <citation type="journal article" date="2015" name="Genome Biol.">
        <title>Comparative genomics of Steinernema reveals deeply conserved gene regulatory networks.</title>
        <authorList>
            <person name="Dillman A.R."/>
            <person name="Macchietto M."/>
            <person name="Porter C.F."/>
            <person name="Rogers A."/>
            <person name="Williams B."/>
            <person name="Antoshechkin I."/>
            <person name="Lee M.M."/>
            <person name="Goodwin Z."/>
            <person name="Lu X."/>
            <person name="Lewis E.E."/>
            <person name="Goodrich-Blair H."/>
            <person name="Stock S.P."/>
            <person name="Adams B.J."/>
            <person name="Sternberg P.W."/>
            <person name="Mortazavi A."/>
        </authorList>
    </citation>
    <scope>NUCLEOTIDE SEQUENCE [LARGE SCALE GENOMIC DNA]</scope>
    <source>
        <strain evidence="1 2">ALL</strain>
    </source>
</reference>
<keyword evidence="2" id="KW-1185">Reference proteome</keyword>
<organism evidence="1 2">
    <name type="scientific">Steinernema carpocapsae</name>
    <name type="common">Entomopathogenic nematode</name>
    <dbReference type="NCBI Taxonomy" id="34508"/>
    <lineage>
        <taxon>Eukaryota</taxon>
        <taxon>Metazoa</taxon>
        <taxon>Ecdysozoa</taxon>
        <taxon>Nematoda</taxon>
        <taxon>Chromadorea</taxon>
        <taxon>Rhabditida</taxon>
        <taxon>Tylenchina</taxon>
        <taxon>Panagrolaimomorpha</taxon>
        <taxon>Strongyloidoidea</taxon>
        <taxon>Steinernematidae</taxon>
        <taxon>Steinernema</taxon>
    </lineage>
</organism>
<protein>
    <submittedName>
        <fullName evidence="1">Uncharacterized protein</fullName>
    </submittedName>
</protein>
<sequence>MRVKSQTTLKGSALENLSQMLLKKAPIGNFHEGTCGDFSAVSDRKERKYKMQMLFIVKSKGEGKSTLAELKC</sequence>